<comment type="caution">
    <text evidence="2">The sequence shown here is derived from an EMBL/GenBank/DDBJ whole genome shotgun (WGS) entry which is preliminary data.</text>
</comment>
<dbReference type="Proteomes" id="UP001162483">
    <property type="component" value="Unassembled WGS sequence"/>
</dbReference>
<dbReference type="EMBL" id="CATNWA010002402">
    <property type="protein sequence ID" value="CAI9542775.1"/>
    <property type="molecule type" value="Genomic_DNA"/>
</dbReference>
<evidence type="ECO:0000256" key="1">
    <source>
        <dbReference type="SAM" id="MobiDB-lite"/>
    </source>
</evidence>
<name>A0ABN9B4Y4_9NEOB</name>
<keyword evidence="3" id="KW-1185">Reference proteome</keyword>
<protein>
    <submittedName>
        <fullName evidence="2">Uncharacterized protein</fullName>
    </submittedName>
</protein>
<proteinExistence type="predicted"/>
<feature type="region of interest" description="Disordered" evidence="1">
    <location>
        <begin position="1"/>
        <end position="28"/>
    </location>
</feature>
<feature type="compositionally biased region" description="Polar residues" evidence="1">
    <location>
        <begin position="235"/>
        <end position="245"/>
    </location>
</feature>
<feature type="non-terminal residue" evidence="2">
    <location>
        <position position="253"/>
    </location>
</feature>
<feature type="compositionally biased region" description="Polar residues" evidence="1">
    <location>
        <begin position="15"/>
        <end position="26"/>
    </location>
</feature>
<accession>A0ABN9B4Y4</accession>
<gene>
    <name evidence="2" type="ORF">SPARVUS_LOCUS2150293</name>
</gene>
<feature type="region of interest" description="Disordered" evidence="1">
    <location>
        <begin position="234"/>
        <end position="253"/>
    </location>
</feature>
<evidence type="ECO:0000313" key="2">
    <source>
        <dbReference type="EMBL" id="CAI9542775.1"/>
    </source>
</evidence>
<organism evidence="2 3">
    <name type="scientific">Staurois parvus</name>
    <dbReference type="NCBI Taxonomy" id="386267"/>
    <lineage>
        <taxon>Eukaryota</taxon>
        <taxon>Metazoa</taxon>
        <taxon>Chordata</taxon>
        <taxon>Craniata</taxon>
        <taxon>Vertebrata</taxon>
        <taxon>Euteleostomi</taxon>
        <taxon>Amphibia</taxon>
        <taxon>Batrachia</taxon>
        <taxon>Anura</taxon>
        <taxon>Neobatrachia</taxon>
        <taxon>Ranoidea</taxon>
        <taxon>Ranidae</taxon>
        <taxon>Staurois</taxon>
    </lineage>
</organism>
<evidence type="ECO:0000313" key="3">
    <source>
        <dbReference type="Proteomes" id="UP001162483"/>
    </source>
</evidence>
<sequence>MEDASSVTVEDIPENQHTGTYATSDENNPKIAALESSVSTHNPDLSASSSHVVKSSPSAQFINITNKTLVHSVSAHCSDVPVDQTAAVDRRKPQSVAHLSAIATGTNLSIVQPSCYPLVNNKCTEMAASSTRANEAFLVMESLVKEAPASREVLPTFPGVKTSKASEVQNATCHPSLLHIKTLSNLLRHSPAVTSAQSGQFINITNKVKSTNILQGTIFHPVNVAKSSERLASISGETLTPSDGENNARAEPK</sequence>
<reference evidence="2" key="1">
    <citation type="submission" date="2023-05" db="EMBL/GenBank/DDBJ databases">
        <authorList>
            <person name="Stuckert A."/>
        </authorList>
    </citation>
    <scope>NUCLEOTIDE SEQUENCE</scope>
</reference>